<protein>
    <submittedName>
        <fullName evidence="1">Uncharacterized protein</fullName>
    </submittedName>
</protein>
<accession>A0A3P7JI76</accession>
<keyword evidence="2" id="KW-1185">Reference proteome</keyword>
<feature type="non-terminal residue" evidence="1">
    <location>
        <position position="169"/>
    </location>
</feature>
<gene>
    <name evidence="1" type="ORF">SVUK_LOCUS12992</name>
</gene>
<dbReference type="AlphaFoldDB" id="A0A3P7JI76"/>
<evidence type="ECO:0000313" key="1">
    <source>
        <dbReference type="EMBL" id="VDM77994.1"/>
    </source>
</evidence>
<dbReference type="EMBL" id="UYYB01100647">
    <property type="protein sequence ID" value="VDM77994.1"/>
    <property type="molecule type" value="Genomic_DNA"/>
</dbReference>
<evidence type="ECO:0000313" key="2">
    <source>
        <dbReference type="Proteomes" id="UP000270094"/>
    </source>
</evidence>
<proteinExistence type="predicted"/>
<organism evidence="1 2">
    <name type="scientific">Strongylus vulgaris</name>
    <name type="common">Blood worm</name>
    <dbReference type="NCBI Taxonomy" id="40348"/>
    <lineage>
        <taxon>Eukaryota</taxon>
        <taxon>Metazoa</taxon>
        <taxon>Ecdysozoa</taxon>
        <taxon>Nematoda</taxon>
        <taxon>Chromadorea</taxon>
        <taxon>Rhabditida</taxon>
        <taxon>Rhabditina</taxon>
        <taxon>Rhabditomorpha</taxon>
        <taxon>Strongyloidea</taxon>
        <taxon>Strongylidae</taxon>
        <taxon>Strongylus</taxon>
    </lineage>
</organism>
<sequence>MLCTYNARAVSTNAKLHALLEAAGRINYHAIALQETKPRKTDVRQLSDGTLIIRGEKVPSTRKKKSKEVPQGPCRLSCSADNTTKRVRARTSSRKEMKSITMRFYANFFRSSTPVSNSVIPTGEIPPRILPAEVRVAIKIMKTATVPGPDHVSADLLRAGGHRLHEILA</sequence>
<dbReference type="OrthoDB" id="410104at2759"/>
<name>A0A3P7JI76_STRVU</name>
<reference evidence="1 2" key="1">
    <citation type="submission" date="2018-11" db="EMBL/GenBank/DDBJ databases">
        <authorList>
            <consortium name="Pathogen Informatics"/>
        </authorList>
    </citation>
    <scope>NUCLEOTIDE SEQUENCE [LARGE SCALE GENOMIC DNA]</scope>
</reference>
<dbReference type="Proteomes" id="UP000270094">
    <property type="component" value="Unassembled WGS sequence"/>
</dbReference>